<dbReference type="SUPFAM" id="SSF47384">
    <property type="entry name" value="Homodimeric domain of signal transducing histidine kinase"/>
    <property type="match status" value="1"/>
</dbReference>
<dbReference type="PANTHER" id="PTHR43711">
    <property type="entry name" value="TWO-COMPONENT HISTIDINE KINASE"/>
    <property type="match status" value="1"/>
</dbReference>
<dbReference type="Pfam" id="PF02518">
    <property type="entry name" value="HATPase_c"/>
    <property type="match status" value="1"/>
</dbReference>
<feature type="transmembrane region" description="Helical" evidence="12">
    <location>
        <begin position="156"/>
        <end position="181"/>
    </location>
</feature>
<dbReference type="InterPro" id="IPR005467">
    <property type="entry name" value="His_kinase_dom"/>
</dbReference>
<evidence type="ECO:0000256" key="5">
    <source>
        <dbReference type="ARBA" id="ARBA00022553"/>
    </source>
</evidence>
<comment type="caution">
    <text evidence="14">The sequence shown here is derived from an EMBL/GenBank/DDBJ whole genome shotgun (WGS) entry which is preliminary data.</text>
</comment>
<keyword evidence="9 12" id="KW-1133">Transmembrane helix</keyword>
<keyword evidence="10" id="KW-0902">Two-component regulatory system</keyword>
<evidence type="ECO:0000259" key="13">
    <source>
        <dbReference type="PROSITE" id="PS50109"/>
    </source>
</evidence>
<evidence type="ECO:0000256" key="3">
    <source>
        <dbReference type="ARBA" id="ARBA00012438"/>
    </source>
</evidence>
<feature type="transmembrane region" description="Helical" evidence="12">
    <location>
        <begin position="68"/>
        <end position="86"/>
    </location>
</feature>
<feature type="transmembrane region" description="Helical" evidence="12">
    <location>
        <begin position="193"/>
        <end position="210"/>
    </location>
</feature>
<dbReference type="InterPro" id="IPR007895">
    <property type="entry name" value="MASE1"/>
</dbReference>
<evidence type="ECO:0000256" key="1">
    <source>
        <dbReference type="ARBA" id="ARBA00000085"/>
    </source>
</evidence>
<dbReference type="SMART" id="SM00387">
    <property type="entry name" value="HATPase_c"/>
    <property type="match status" value="1"/>
</dbReference>
<dbReference type="GO" id="GO:0005886">
    <property type="term" value="C:plasma membrane"/>
    <property type="evidence" value="ECO:0007669"/>
    <property type="project" value="UniProtKB-SubCell"/>
</dbReference>
<dbReference type="InterPro" id="IPR003661">
    <property type="entry name" value="HisK_dim/P_dom"/>
</dbReference>
<feature type="transmembrane region" description="Helical" evidence="12">
    <location>
        <begin position="271"/>
        <end position="289"/>
    </location>
</feature>
<evidence type="ECO:0000256" key="9">
    <source>
        <dbReference type="ARBA" id="ARBA00022989"/>
    </source>
</evidence>
<evidence type="ECO:0000256" key="11">
    <source>
        <dbReference type="ARBA" id="ARBA00023136"/>
    </source>
</evidence>
<accession>A0A7W4V255</accession>
<evidence type="ECO:0000256" key="4">
    <source>
        <dbReference type="ARBA" id="ARBA00022475"/>
    </source>
</evidence>
<keyword evidence="6" id="KW-0808">Transferase</keyword>
<keyword evidence="4" id="KW-1003">Cell membrane</keyword>
<dbReference type="PANTHER" id="PTHR43711:SF31">
    <property type="entry name" value="HISTIDINE KINASE"/>
    <property type="match status" value="1"/>
</dbReference>
<feature type="transmembrane region" description="Helical" evidence="12">
    <location>
        <begin position="47"/>
        <end position="63"/>
    </location>
</feature>
<evidence type="ECO:0000256" key="6">
    <source>
        <dbReference type="ARBA" id="ARBA00022679"/>
    </source>
</evidence>
<dbReference type="EMBL" id="JACHWQ010000002">
    <property type="protein sequence ID" value="MBB2975482.1"/>
    <property type="molecule type" value="Genomic_DNA"/>
</dbReference>
<feature type="transmembrane region" description="Helical" evidence="12">
    <location>
        <begin position="240"/>
        <end position="259"/>
    </location>
</feature>
<evidence type="ECO:0000256" key="12">
    <source>
        <dbReference type="SAM" id="Phobius"/>
    </source>
</evidence>
<keyword evidence="5" id="KW-0597">Phosphoprotein</keyword>
<comment type="catalytic activity">
    <reaction evidence="1">
        <text>ATP + protein L-histidine = ADP + protein N-phospho-L-histidine.</text>
        <dbReference type="EC" id="2.7.13.3"/>
    </reaction>
</comment>
<dbReference type="FunFam" id="1.10.287.130:FF:000001">
    <property type="entry name" value="Two-component sensor histidine kinase"/>
    <property type="match status" value="1"/>
</dbReference>
<dbReference type="InterPro" id="IPR050736">
    <property type="entry name" value="Sensor_HK_Regulatory"/>
</dbReference>
<sequence>MNSAGARLAQTSRTQFRASVVWVLSAVIIFLLAMFGAVFRFDDTDVAAWWPAAGASAWFVLATARRQLVGAAIVVAIAMTAGTFVGVGRADLSLAVGLTDAIEVVLFVLLLEGRQRTFVLQTVSDATRLILAAITASAVTGVALAILISTRSGDEFLPLAVHTAAFHASAIVLIAPFAVLPPRLKETPRTAEIALQTVLLAVAIITIFGTSGEVPLAFIPLTLLGWAAFRFPVNIALAQSIATGAAVLIFTLAGLGPYAATPLTLDTQVTIVSIFLLALAMATALLVTARNEVNLSSRAAAESAQILSSGFVDSQVGLILVDDDDTSWRIRWANRTAREFIAAEVSLEGQWQGQLATEARAALKLDGAVSHCVIDSGSTVNVVANHVESDEKRIAVQIVDVTSSVLVGEKRLEAEGEHARALATRLELERQRDDFIATTSHELRTPIMSIAGYTELLKESPALQAPESDWLEAISRNADRLTALVESLLTLGRASAAPDLHSPAEVLRAREIVEDVVSMHCPLANIKNVTLSVETFDADEESTVYAVAHDVSRAVANLVSNAVKFTPANGTVRVTTSTADGETTITIVDTGPGIPEDAMAHIFERFYRAPDAERSSTPGTGLGLSITAELAHRNRGTVTVESSAGAGVTAVLRFPSAAGER</sequence>
<dbReference type="Pfam" id="PF00512">
    <property type="entry name" value="HisKA"/>
    <property type="match status" value="1"/>
</dbReference>
<dbReference type="AlphaFoldDB" id="A0A7W4V255"/>
<keyword evidence="11 12" id="KW-0472">Membrane</keyword>
<feature type="transmembrane region" description="Helical" evidence="12">
    <location>
        <begin position="92"/>
        <end position="111"/>
    </location>
</feature>
<name>A0A7W4V255_9MICO</name>
<evidence type="ECO:0000313" key="14">
    <source>
        <dbReference type="EMBL" id="MBB2975482.1"/>
    </source>
</evidence>
<dbReference type="Pfam" id="PF05231">
    <property type="entry name" value="MASE1"/>
    <property type="match status" value="1"/>
</dbReference>
<proteinExistence type="predicted"/>
<dbReference type="InterPro" id="IPR036097">
    <property type="entry name" value="HisK_dim/P_sf"/>
</dbReference>
<dbReference type="EC" id="2.7.13.3" evidence="3"/>
<reference evidence="14 15" key="1">
    <citation type="submission" date="2020-08" db="EMBL/GenBank/DDBJ databases">
        <title>Sequencing the genomes of 1000 actinobacteria strains.</title>
        <authorList>
            <person name="Klenk H.-P."/>
        </authorList>
    </citation>
    <scope>NUCLEOTIDE SEQUENCE [LARGE SCALE GENOMIC DNA]</scope>
    <source>
        <strain evidence="14 15">DSM 27099</strain>
    </source>
</reference>
<dbReference type="InterPro" id="IPR036890">
    <property type="entry name" value="HATPase_C_sf"/>
</dbReference>
<protein>
    <recommendedName>
        <fullName evidence="3">histidine kinase</fullName>
        <ecNumber evidence="3">2.7.13.3</ecNumber>
    </recommendedName>
</protein>
<dbReference type="InterPro" id="IPR004358">
    <property type="entry name" value="Sig_transdc_His_kin-like_C"/>
</dbReference>
<dbReference type="Gene3D" id="3.30.565.10">
    <property type="entry name" value="Histidine kinase-like ATPase, C-terminal domain"/>
    <property type="match status" value="1"/>
</dbReference>
<keyword evidence="8 14" id="KW-0418">Kinase</keyword>
<dbReference type="RefSeq" id="WP_165139677.1">
    <property type="nucleotide sequence ID" value="NZ_CP049255.1"/>
</dbReference>
<dbReference type="PRINTS" id="PR00344">
    <property type="entry name" value="BCTRLSENSOR"/>
</dbReference>
<dbReference type="PROSITE" id="PS50109">
    <property type="entry name" value="HIS_KIN"/>
    <property type="match status" value="1"/>
</dbReference>
<comment type="subcellular location">
    <subcellularLocation>
        <location evidence="2">Cell membrane</location>
        <topology evidence="2">Multi-pass membrane protein</topology>
    </subcellularLocation>
</comment>
<evidence type="ECO:0000313" key="15">
    <source>
        <dbReference type="Proteomes" id="UP000529310"/>
    </source>
</evidence>
<evidence type="ECO:0000256" key="2">
    <source>
        <dbReference type="ARBA" id="ARBA00004651"/>
    </source>
</evidence>
<dbReference type="SMART" id="SM00388">
    <property type="entry name" value="HisKA"/>
    <property type="match status" value="1"/>
</dbReference>
<feature type="transmembrane region" description="Helical" evidence="12">
    <location>
        <begin position="131"/>
        <end position="150"/>
    </location>
</feature>
<evidence type="ECO:0000256" key="10">
    <source>
        <dbReference type="ARBA" id="ARBA00023012"/>
    </source>
</evidence>
<gene>
    <name evidence="14" type="ORF">FHX49_001048</name>
</gene>
<dbReference type="GO" id="GO:0000155">
    <property type="term" value="F:phosphorelay sensor kinase activity"/>
    <property type="evidence" value="ECO:0007669"/>
    <property type="project" value="InterPro"/>
</dbReference>
<keyword evidence="7 12" id="KW-0812">Transmembrane</keyword>
<keyword evidence="15" id="KW-1185">Reference proteome</keyword>
<dbReference type="InterPro" id="IPR003594">
    <property type="entry name" value="HATPase_dom"/>
</dbReference>
<evidence type="ECO:0000256" key="8">
    <source>
        <dbReference type="ARBA" id="ARBA00022777"/>
    </source>
</evidence>
<feature type="transmembrane region" description="Helical" evidence="12">
    <location>
        <begin position="20"/>
        <end position="41"/>
    </location>
</feature>
<dbReference type="Proteomes" id="UP000529310">
    <property type="component" value="Unassembled WGS sequence"/>
</dbReference>
<dbReference type="CDD" id="cd00075">
    <property type="entry name" value="HATPase"/>
    <property type="match status" value="1"/>
</dbReference>
<dbReference type="CDD" id="cd00082">
    <property type="entry name" value="HisKA"/>
    <property type="match status" value="1"/>
</dbReference>
<organism evidence="14 15">
    <name type="scientific">Microbacterium endophyticum</name>
    <dbReference type="NCBI Taxonomy" id="1526412"/>
    <lineage>
        <taxon>Bacteria</taxon>
        <taxon>Bacillati</taxon>
        <taxon>Actinomycetota</taxon>
        <taxon>Actinomycetes</taxon>
        <taxon>Micrococcales</taxon>
        <taxon>Microbacteriaceae</taxon>
        <taxon>Microbacterium</taxon>
    </lineage>
</organism>
<evidence type="ECO:0000256" key="7">
    <source>
        <dbReference type="ARBA" id="ARBA00022692"/>
    </source>
</evidence>
<feature type="domain" description="Histidine kinase" evidence="13">
    <location>
        <begin position="438"/>
        <end position="658"/>
    </location>
</feature>
<dbReference type="SUPFAM" id="SSF55874">
    <property type="entry name" value="ATPase domain of HSP90 chaperone/DNA topoisomerase II/histidine kinase"/>
    <property type="match status" value="1"/>
</dbReference>
<dbReference type="Gene3D" id="1.10.287.130">
    <property type="match status" value="1"/>
</dbReference>